<dbReference type="GO" id="GO:0005737">
    <property type="term" value="C:cytoplasm"/>
    <property type="evidence" value="ECO:0007669"/>
    <property type="project" value="UniProtKB-SubCell"/>
</dbReference>
<dbReference type="Gene3D" id="1.10.510.10">
    <property type="entry name" value="Transferase(Phosphotransferase) domain 1"/>
    <property type="match status" value="1"/>
</dbReference>
<evidence type="ECO:0000256" key="2">
    <source>
        <dbReference type="ARBA" id="ARBA00004496"/>
    </source>
</evidence>
<evidence type="ECO:0000256" key="4">
    <source>
        <dbReference type="ARBA" id="ARBA00012513"/>
    </source>
</evidence>
<dbReference type="Pfam" id="PF00069">
    <property type="entry name" value="Pkinase"/>
    <property type="match status" value="1"/>
</dbReference>
<evidence type="ECO:0000256" key="7">
    <source>
        <dbReference type="ARBA" id="ARBA00022553"/>
    </source>
</evidence>
<evidence type="ECO:0000256" key="11">
    <source>
        <dbReference type="ARBA" id="ARBA00022840"/>
    </source>
</evidence>
<evidence type="ECO:0000256" key="12">
    <source>
        <dbReference type="ARBA" id="ARBA00022842"/>
    </source>
</evidence>
<keyword evidence="12" id="KW-0460">Magnesium</keyword>
<evidence type="ECO:0000256" key="13">
    <source>
        <dbReference type="PROSITE-ProRule" id="PRU00235"/>
    </source>
</evidence>
<accession>A0A183CZY4</accession>
<dbReference type="Pfam" id="PF00415">
    <property type="entry name" value="RCC1"/>
    <property type="match status" value="1"/>
</dbReference>
<dbReference type="GO" id="GO:0005524">
    <property type="term" value="F:ATP binding"/>
    <property type="evidence" value="ECO:0007669"/>
    <property type="project" value="UniProtKB-KW"/>
</dbReference>
<dbReference type="InterPro" id="IPR009091">
    <property type="entry name" value="RCC1/BLIP-II"/>
</dbReference>
<dbReference type="AlphaFoldDB" id="A0A183CZY4"/>
<feature type="domain" description="Protein kinase" evidence="14">
    <location>
        <begin position="1"/>
        <end position="232"/>
    </location>
</feature>
<organism evidence="17">
    <name type="scientific">Gongylonema pulchrum</name>
    <dbReference type="NCBI Taxonomy" id="637853"/>
    <lineage>
        <taxon>Eukaryota</taxon>
        <taxon>Metazoa</taxon>
        <taxon>Ecdysozoa</taxon>
        <taxon>Nematoda</taxon>
        <taxon>Chromadorea</taxon>
        <taxon>Rhabditida</taxon>
        <taxon>Spirurina</taxon>
        <taxon>Spiruromorpha</taxon>
        <taxon>Spiruroidea</taxon>
        <taxon>Gongylonematidae</taxon>
        <taxon>Gongylonema</taxon>
    </lineage>
</organism>
<dbReference type="PANTHER" id="PTHR44535">
    <property type="entry name" value="PROTEIN CBG16200"/>
    <property type="match status" value="1"/>
</dbReference>
<keyword evidence="11" id="KW-0067">ATP-binding</keyword>
<dbReference type="SUPFAM" id="SSF50985">
    <property type="entry name" value="RCC1/BLIP-II"/>
    <property type="match status" value="1"/>
</dbReference>
<dbReference type="InterPro" id="IPR051997">
    <property type="entry name" value="STK_NEK"/>
</dbReference>
<dbReference type="InterPro" id="IPR000408">
    <property type="entry name" value="Reg_chr_condens"/>
</dbReference>
<keyword evidence="6" id="KW-0723">Serine/threonine-protein kinase</keyword>
<dbReference type="InterPro" id="IPR011009">
    <property type="entry name" value="Kinase-like_dom_sf"/>
</dbReference>
<dbReference type="PANTHER" id="PTHR44535:SF5">
    <property type="entry name" value="PROTEIN KINASE DOMAIN-CONTAINING PROTEIN"/>
    <property type="match status" value="1"/>
</dbReference>
<keyword evidence="5" id="KW-0963">Cytoplasm</keyword>
<proteinExistence type="inferred from homology"/>
<keyword evidence="8" id="KW-0479">Metal-binding</keyword>
<feature type="repeat" description="RCC1" evidence="13">
    <location>
        <begin position="301"/>
        <end position="347"/>
    </location>
</feature>
<dbReference type="InterPro" id="IPR008271">
    <property type="entry name" value="Ser/Thr_kinase_AS"/>
</dbReference>
<dbReference type="OrthoDB" id="248923at2759"/>
<evidence type="ECO:0000256" key="6">
    <source>
        <dbReference type="ARBA" id="ARBA00022527"/>
    </source>
</evidence>
<dbReference type="GO" id="GO:0046872">
    <property type="term" value="F:metal ion binding"/>
    <property type="evidence" value="ECO:0007669"/>
    <property type="project" value="UniProtKB-KW"/>
</dbReference>
<keyword evidence="7" id="KW-0597">Phosphoprotein</keyword>
<dbReference type="SMART" id="SM00220">
    <property type="entry name" value="S_TKc"/>
    <property type="match status" value="1"/>
</dbReference>
<gene>
    <name evidence="15" type="ORF">GPUH_LOCUS2025</name>
</gene>
<dbReference type="GO" id="GO:0004674">
    <property type="term" value="F:protein serine/threonine kinase activity"/>
    <property type="evidence" value="ECO:0007669"/>
    <property type="project" value="UniProtKB-KW"/>
</dbReference>
<dbReference type="Gene3D" id="2.130.10.30">
    <property type="entry name" value="Regulator of chromosome condensation 1/beta-lactamase-inhibitor protein II"/>
    <property type="match status" value="1"/>
</dbReference>
<comment type="cofactor">
    <cofactor evidence="1">
        <name>Mg(2+)</name>
        <dbReference type="ChEBI" id="CHEBI:18420"/>
    </cofactor>
</comment>
<comment type="similarity">
    <text evidence="3">Belongs to the protein kinase superfamily. NEK Ser/Thr protein kinase family. NIMA subfamily.</text>
</comment>
<dbReference type="CDD" id="cd08215">
    <property type="entry name" value="STKc_Nek"/>
    <property type="match status" value="1"/>
</dbReference>
<keyword evidence="16" id="KW-1185">Reference proteome</keyword>
<evidence type="ECO:0000313" key="16">
    <source>
        <dbReference type="Proteomes" id="UP000271098"/>
    </source>
</evidence>
<evidence type="ECO:0000259" key="14">
    <source>
        <dbReference type="PROSITE" id="PS50011"/>
    </source>
</evidence>
<name>A0A183CZY4_9BILA</name>
<dbReference type="PROSITE" id="PS50012">
    <property type="entry name" value="RCC1_3"/>
    <property type="match status" value="1"/>
</dbReference>
<dbReference type="FunFam" id="1.10.510.10:FF:000262">
    <property type="entry name" value="Serine/threonine-protein kinase Nek8"/>
    <property type="match status" value="1"/>
</dbReference>
<dbReference type="PROSITE" id="PS50011">
    <property type="entry name" value="PROTEIN_KINASE_DOM"/>
    <property type="match status" value="1"/>
</dbReference>
<dbReference type="SUPFAM" id="SSF56112">
    <property type="entry name" value="Protein kinase-like (PK-like)"/>
    <property type="match status" value="1"/>
</dbReference>
<keyword evidence="10" id="KW-0418">Kinase</keyword>
<evidence type="ECO:0000313" key="17">
    <source>
        <dbReference type="WBParaSite" id="GPUH_0000203001-mRNA-1"/>
    </source>
</evidence>
<protein>
    <recommendedName>
        <fullName evidence="4">non-specific serine/threonine protein kinase</fullName>
        <ecNumber evidence="4">2.7.11.1</ecNumber>
    </recommendedName>
</protein>
<evidence type="ECO:0000256" key="1">
    <source>
        <dbReference type="ARBA" id="ARBA00001946"/>
    </source>
</evidence>
<evidence type="ECO:0000256" key="5">
    <source>
        <dbReference type="ARBA" id="ARBA00022490"/>
    </source>
</evidence>
<evidence type="ECO:0000256" key="8">
    <source>
        <dbReference type="ARBA" id="ARBA00022723"/>
    </source>
</evidence>
<dbReference type="Proteomes" id="UP000271098">
    <property type="component" value="Unassembled WGS sequence"/>
</dbReference>
<evidence type="ECO:0000256" key="9">
    <source>
        <dbReference type="ARBA" id="ARBA00022741"/>
    </source>
</evidence>
<reference evidence="17" key="1">
    <citation type="submission" date="2016-06" db="UniProtKB">
        <authorList>
            <consortium name="WormBaseParasite"/>
        </authorList>
    </citation>
    <scope>IDENTIFICATION</scope>
</reference>
<evidence type="ECO:0000256" key="3">
    <source>
        <dbReference type="ARBA" id="ARBA00010886"/>
    </source>
</evidence>
<sequence length="347" mass="39325">MFLAAKLVSRSHRIKIRIIEVSLLSRLDHPHIISYYDSFEENGILMIEMEYAEGGTLAQLLSSQESLLRESEIMRMFEQMLSAVSYLHDNSVLHRDLKTANVFLTKDNNVKVGDFGISRMMSTETQAQGAQTIVGTPYYISPEMCEGKPYNEKSDVWALGCILYEMACLQRAFEGTNLPAVVNKIVKAQYDQVRGPYSNELKLLVRDLLKLEPEQRPTARDALETVRRNRSLRLMRQATITERDETLVGNWRQRHSRTHSALYRFDVSNITLSPIAGMPAGIKIKQIAISDRHSILLTSERLVFAWGNNRFGQLGLGDRDNRNEPVLVESLLGKGVITVAVGLFLHS</sequence>
<keyword evidence="9" id="KW-0547">Nucleotide-binding</keyword>
<dbReference type="PROSITE" id="PS00108">
    <property type="entry name" value="PROTEIN_KINASE_ST"/>
    <property type="match status" value="1"/>
</dbReference>
<keyword evidence="10" id="KW-0808">Transferase</keyword>
<reference evidence="15 16" key="2">
    <citation type="submission" date="2018-11" db="EMBL/GenBank/DDBJ databases">
        <authorList>
            <consortium name="Pathogen Informatics"/>
        </authorList>
    </citation>
    <scope>NUCLEOTIDE SEQUENCE [LARGE SCALE GENOMIC DNA]</scope>
</reference>
<evidence type="ECO:0000256" key="10">
    <source>
        <dbReference type="ARBA" id="ARBA00022777"/>
    </source>
</evidence>
<comment type="subcellular location">
    <subcellularLocation>
        <location evidence="2">Cytoplasm</location>
    </subcellularLocation>
</comment>
<dbReference type="InterPro" id="IPR000719">
    <property type="entry name" value="Prot_kinase_dom"/>
</dbReference>
<dbReference type="WBParaSite" id="GPUH_0000203001-mRNA-1">
    <property type="protein sequence ID" value="GPUH_0000203001-mRNA-1"/>
    <property type="gene ID" value="GPUH_0000203001"/>
</dbReference>
<dbReference type="EC" id="2.7.11.1" evidence="4"/>
<evidence type="ECO:0000313" key="15">
    <source>
        <dbReference type="EMBL" id="VDK31549.1"/>
    </source>
</evidence>
<dbReference type="EMBL" id="UYRT01002800">
    <property type="protein sequence ID" value="VDK31549.1"/>
    <property type="molecule type" value="Genomic_DNA"/>
</dbReference>